<gene>
    <name evidence="3" type="ORF">VDGE_02987</name>
</gene>
<feature type="region of interest" description="Disordered" evidence="1">
    <location>
        <begin position="1"/>
        <end position="35"/>
    </location>
</feature>
<organism evidence="3 4">
    <name type="scientific">Verticillium dahliae</name>
    <name type="common">Verticillium wilt</name>
    <dbReference type="NCBI Taxonomy" id="27337"/>
    <lineage>
        <taxon>Eukaryota</taxon>
        <taxon>Fungi</taxon>
        <taxon>Dikarya</taxon>
        <taxon>Ascomycota</taxon>
        <taxon>Pezizomycotina</taxon>
        <taxon>Sordariomycetes</taxon>
        <taxon>Hypocreomycetidae</taxon>
        <taxon>Glomerellales</taxon>
        <taxon>Plectosphaerellaceae</taxon>
        <taxon>Verticillium</taxon>
    </lineage>
</organism>
<dbReference type="EMBL" id="RSDZ01000058">
    <property type="protein sequence ID" value="RXG45620.1"/>
    <property type="molecule type" value="Genomic_DNA"/>
</dbReference>
<accession>A0A444RWT5</accession>
<dbReference type="Proteomes" id="UP000288725">
    <property type="component" value="Chromosome 3"/>
</dbReference>
<feature type="compositionally biased region" description="Polar residues" evidence="1">
    <location>
        <begin position="17"/>
        <end position="29"/>
    </location>
</feature>
<comment type="caution">
    <text evidence="3">The sequence shown here is derived from an EMBL/GenBank/DDBJ whole genome shotgun (WGS) entry which is preliminary data.</text>
</comment>
<dbReference type="AlphaFoldDB" id="A0A444RWT5"/>
<evidence type="ECO:0000256" key="1">
    <source>
        <dbReference type="SAM" id="MobiDB-lite"/>
    </source>
</evidence>
<keyword evidence="2" id="KW-0812">Transmembrane</keyword>
<proteinExistence type="predicted"/>
<feature type="transmembrane region" description="Helical" evidence="2">
    <location>
        <begin position="293"/>
        <end position="313"/>
    </location>
</feature>
<reference evidence="3 4" key="1">
    <citation type="submission" date="2018-12" db="EMBL/GenBank/DDBJ databases">
        <title>Genome of Verticillium dahliae isolate Getta Getta.</title>
        <authorList>
            <person name="Gardiner D.M."/>
        </authorList>
    </citation>
    <scope>NUCLEOTIDE SEQUENCE [LARGE SCALE GENOMIC DNA]</scope>
    <source>
        <strain evidence="3 4">Getta Getta</strain>
    </source>
</reference>
<feature type="region of interest" description="Disordered" evidence="1">
    <location>
        <begin position="254"/>
        <end position="283"/>
    </location>
</feature>
<evidence type="ECO:0000313" key="4">
    <source>
        <dbReference type="Proteomes" id="UP000288725"/>
    </source>
</evidence>
<feature type="compositionally biased region" description="Low complexity" evidence="1">
    <location>
        <begin position="260"/>
        <end position="273"/>
    </location>
</feature>
<name>A0A444RWT5_VERDA</name>
<evidence type="ECO:0000313" key="3">
    <source>
        <dbReference type="EMBL" id="RXG45620.1"/>
    </source>
</evidence>
<keyword evidence="2" id="KW-0472">Membrane</keyword>
<sequence length="314" mass="33227">MSSIQTGGNLEWHNAGPLTTTWTSPQSCATEPVTRSGLGVPQVPWFPRLIVDGYDGWNISDECRPNGGKVNEIYENVDLAVEVTTAHYYSPGNQCPDKWVTVGIAAMNNGPPSVSDIFQPTAFTEGAPGETTNFPAANFQANMLTSILEPTQTAVACCPSGYSVNPYQGCWSNFPLSELAGRTACQYRYNGTGLGDGNELRTETFDFAGVTTTATLGKFPFTTGWRDTSDAVTYVIPFDSSGLPEETASGLAAFGKEPWNGNGNNNEEATTNNPGSTVGGEESAARPLMPNRWAAIGTILGAWGISVIAGVALS</sequence>
<evidence type="ECO:0000256" key="2">
    <source>
        <dbReference type="SAM" id="Phobius"/>
    </source>
</evidence>
<keyword evidence="2" id="KW-1133">Transmembrane helix</keyword>
<protein>
    <submittedName>
        <fullName evidence="3">Uncharacterized protein</fullName>
    </submittedName>
</protein>